<dbReference type="Proteomes" id="UP000475862">
    <property type="component" value="Unassembled WGS sequence"/>
</dbReference>
<organism evidence="1 2">
    <name type="scientific">Aphis glycines</name>
    <name type="common">Soybean aphid</name>
    <dbReference type="NCBI Taxonomy" id="307491"/>
    <lineage>
        <taxon>Eukaryota</taxon>
        <taxon>Metazoa</taxon>
        <taxon>Ecdysozoa</taxon>
        <taxon>Arthropoda</taxon>
        <taxon>Hexapoda</taxon>
        <taxon>Insecta</taxon>
        <taxon>Pterygota</taxon>
        <taxon>Neoptera</taxon>
        <taxon>Paraneoptera</taxon>
        <taxon>Hemiptera</taxon>
        <taxon>Sternorrhyncha</taxon>
        <taxon>Aphidomorpha</taxon>
        <taxon>Aphidoidea</taxon>
        <taxon>Aphididae</taxon>
        <taxon>Aphidini</taxon>
        <taxon>Aphis</taxon>
        <taxon>Aphis</taxon>
    </lineage>
</organism>
<protein>
    <submittedName>
        <fullName evidence="1">Uncharacterized protein</fullName>
    </submittedName>
</protein>
<keyword evidence="2" id="KW-1185">Reference proteome</keyword>
<evidence type="ECO:0000313" key="2">
    <source>
        <dbReference type="Proteomes" id="UP000475862"/>
    </source>
</evidence>
<sequence length="219" mass="26918">MYSYNFLITIRITYEELCIKFSRPKKFYRHFKKKFSEKLKISVSFEDKSLSLLFLVIQNFFTDTSKKNSHKNRKFHINNPKKFLNYNHIKKSFRSKISFAKNIHFYIGNHPHSLKLEHYFDWLCCTQTQKKKKTYIIIMNEMMKVKSKKFPEVFKKFRENKKMTENWNFYQNQFSIKFYRIVIQKQITLKIRQIIILMSKDGYPIFPFIYISHNNMGIF</sequence>
<reference evidence="1 2" key="1">
    <citation type="submission" date="2019-08" db="EMBL/GenBank/DDBJ databases">
        <title>The genome of the soybean aphid Biotype 1, its phylome, world population structure and adaptation to the North American continent.</title>
        <authorList>
            <person name="Giordano R."/>
            <person name="Donthu R.K."/>
            <person name="Hernandez A.G."/>
            <person name="Wright C.L."/>
            <person name="Zimin A.V."/>
        </authorList>
    </citation>
    <scope>NUCLEOTIDE SEQUENCE [LARGE SCALE GENOMIC DNA]</scope>
    <source>
        <tissue evidence="1">Whole aphids</tissue>
    </source>
</reference>
<proteinExistence type="predicted"/>
<comment type="caution">
    <text evidence="1">The sequence shown here is derived from an EMBL/GenBank/DDBJ whole genome shotgun (WGS) entry which is preliminary data.</text>
</comment>
<dbReference type="EMBL" id="VYZN01000018">
    <property type="protein sequence ID" value="KAE9537218.1"/>
    <property type="molecule type" value="Genomic_DNA"/>
</dbReference>
<dbReference type="AlphaFoldDB" id="A0A6G0TRR3"/>
<evidence type="ECO:0000313" key="1">
    <source>
        <dbReference type="EMBL" id="KAE9537218.1"/>
    </source>
</evidence>
<name>A0A6G0TRR3_APHGL</name>
<accession>A0A6G0TRR3</accession>
<gene>
    <name evidence="1" type="ORF">AGLY_006241</name>
</gene>